<protein>
    <recommendedName>
        <fullName evidence="2">non-specific serine/threonine protein kinase</fullName>
        <ecNumber evidence="2">2.7.11.1</ecNumber>
    </recommendedName>
</protein>
<dbReference type="GO" id="GO:0009881">
    <property type="term" value="F:photoreceptor activity"/>
    <property type="evidence" value="ECO:0007669"/>
    <property type="project" value="UniProtKB-KW"/>
</dbReference>
<feature type="domain" description="Protein kinase" evidence="16">
    <location>
        <begin position="496"/>
        <end position="751"/>
    </location>
</feature>
<organism evidence="18 19">
    <name type="scientific">Salvia divinorum</name>
    <name type="common">Maria pastora</name>
    <name type="synonym">Diviner's sage</name>
    <dbReference type="NCBI Taxonomy" id="28513"/>
    <lineage>
        <taxon>Eukaryota</taxon>
        <taxon>Viridiplantae</taxon>
        <taxon>Streptophyta</taxon>
        <taxon>Embryophyta</taxon>
        <taxon>Tracheophyta</taxon>
        <taxon>Spermatophyta</taxon>
        <taxon>Magnoliopsida</taxon>
        <taxon>eudicotyledons</taxon>
        <taxon>Gunneridae</taxon>
        <taxon>Pentapetalae</taxon>
        <taxon>asterids</taxon>
        <taxon>lamiids</taxon>
        <taxon>Lamiales</taxon>
        <taxon>Lamiaceae</taxon>
        <taxon>Nepetoideae</taxon>
        <taxon>Mentheae</taxon>
        <taxon>Salviinae</taxon>
        <taxon>Salvia</taxon>
        <taxon>Salvia subgen. Calosphace</taxon>
    </lineage>
</organism>
<keyword evidence="8" id="KW-0418">Kinase</keyword>
<accession>A0ABD1GMH9</accession>
<gene>
    <name evidence="18" type="ORF">AAHA92_22078</name>
</gene>
<keyword evidence="5" id="KW-0716">Sensory transduction</keyword>
<dbReference type="Gene3D" id="3.30.450.20">
    <property type="entry name" value="PAS domain"/>
    <property type="match status" value="1"/>
</dbReference>
<name>A0ABD1GMH9_SALDI</name>
<dbReference type="PRINTS" id="PR00109">
    <property type="entry name" value="TYRKINASE"/>
</dbReference>
<dbReference type="SMART" id="SM00220">
    <property type="entry name" value="S_TKc"/>
    <property type="match status" value="1"/>
</dbReference>
<keyword evidence="19" id="KW-1185">Reference proteome</keyword>
<dbReference type="CDD" id="cd00130">
    <property type="entry name" value="PAS"/>
    <property type="match status" value="1"/>
</dbReference>
<dbReference type="PANTHER" id="PTHR44329:SF47">
    <property type="entry name" value="SERINE_THREONINE-PROTEIN KINASE ROCO5-RELATED"/>
    <property type="match status" value="1"/>
</dbReference>
<evidence type="ECO:0000256" key="4">
    <source>
        <dbReference type="ARBA" id="ARBA00022543"/>
    </source>
</evidence>
<dbReference type="PANTHER" id="PTHR44329">
    <property type="entry name" value="SERINE/THREONINE-PROTEIN KINASE TNNI3K-RELATED"/>
    <property type="match status" value="1"/>
</dbReference>
<evidence type="ECO:0000256" key="14">
    <source>
        <dbReference type="ARBA" id="ARBA00048679"/>
    </source>
</evidence>
<keyword evidence="4" id="KW-0600">Photoreceptor protein</keyword>
<dbReference type="GO" id="GO:0004674">
    <property type="term" value="F:protein serine/threonine kinase activity"/>
    <property type="evidence" value="ECO:0007669"/>
    <property type="project" value="UniProtKB-KW"/>
</dbReference>
<evidence type="ECO:0000256" key="1">
    <source>
        <dbReference type="ARBA" id="ARBA00004370"/>
    </source>
</evidence>
<dbReference type="Gene3D" id="3.30.200.20">
    <property type="entry name" value="Phosphorylase Kinase, domain 1"/>
    <property type="match status" value="1"/>
</dbReference>
<comment type="caution">
    <text evidence="18">The sequence shown here is derived from an EMBL/GenBank/DDBJ whole genome shotgun (WGS) entry which is preliminary data.</text>
</comment>
<keyword evidence="6" id="KW-0808">Transferase</keyword>
<dbReference type="InterPro" id="IPR051681">
    <property type="entry name" value="Ser/Thr_Kinases-Pseudokinases"/>
</dbReference>
<feature type="region of interest" description="Disordered" evidence="15">
    <location>
        <begin position="314"/>
        <end position="372"/>
    </location>
</feature>
<evidence type="ECO:0000256" key="2">
    <source>
        <dbReference type="ARBA" id="ARBA00012513"/>
    </source>
</evidence>
<evidence type="ECO:0000256" key="11">
    <source>
        <dbReference type="ARBA" id="ARBA00023136"/>
    </source>
</evidence>
<evidence type="ECO:0000256" key="7">
    <source>
        <dbReference type="ARBA" id="ARBA00022741"/>
    </source>
</evidence>
<keyword evidence="9" id="KW-0067">ATP-binding</keyword>
<sequence>MKSSNAAESASAVVPPPTEELLKKIQELEVGQVRLQQEMSQLMTSSAAAQIVASGHHQRHRSHSISPQRVPMRRVDYIEDGGVAGTWKKGSVSFRHLSPLHRESRHRGLPPPSAVNFTDKQYLNILQSMGQAIHIMDPDNLLIYWNKRAEELYGYSSVEAIGSDVLEIITDPQDHRAANEILRRGAMGENWTGLFPVKTKSGVRFSIIATNTPLYDDAGLFVGVICVSNDTRPYEEAKAVMLAAQRGCCDNPSNFSRPRGITSGKLAPDPQQPLQVAIASKISNLAAKVSNKVKSKMSPTESYSDYKTGIWEGNQPDHGFSDAAMFDHRDDGASSGSSTPRGDPHGVFFRSEDSPSKQSRYYGDENERKPSISKILSSKAEAWMGKKGLTLPWKEKEREGTDLNPKASHFVWPWGQVDQQNGREQQKSASSTFKQESPCIETNRTTNNEATAFWCSSVNVNSSSSGSSGGSTSSNTVNKHYVDTDSLDYEILWEDLTIGEQVGQGSCGTVYHALWYGSDVAVKVFSRQEYSDDVISSFRREVSLMKRLRHPNILLFMGAVMSPERLGIVTEFLPRGSLFRLLQKSAARLEWRRRIHMALDIARGMNYLHHYNPPIVHRDLKSSNLLVDRNWTVKVGDFGLSRLKNEAYLLTKTGKGTPQWMAPEVLRNEPANEKSDIYSFGVILWELITQKIPWENLNSMQVIGAVGFMNKRLDIPDNVDGEWASIIQSCWDSEPHSRPSFQELVDKLKEIQRRCAIQHQAERVGARDAIQK</sequence>
<evidence type="ECO:0000256" key="5">
    <source>
        <dbReference type="ARBA" id="ARBA00022606"/>
    </source>
</evidence>
<dbReference type="AlphaFoldDB" id="A0ABD1GMH9"/>
<dbReference type="PROSITE" id="PS50112">
    <property type="entry name" value="PAS"/>
    <property type="match status" value="1"/>
</dbReference>
<evidence type="ECO:0000313" key="18">
    <source>
        <dbReference type="EMBL" id="KAL1545338.1"/>
    </source>
</evidence>
<evidence type="ECO:0000259" key="17">
    <source>
        <dbReference type="PROSITE" id="PS50112"/>
    </source>
</evidence>
<comment type="catalytic activity">
    <reaction evidence="14">
        <text>L-seryl-[protein] + ATP = O-phospho-L-seryl-[protein] + ADP + H(+)</text>
        <dbReference type="Rhea" id="RHEA:17989"/>
        <dbReference type="Rhea" id="RHEA-COMP:9863"/>
        <dbReference type="Rhea" id="RHEA-COMP:11604"/>
        <dbReference type="ChEBI" id="CHEBI:15378"/>
        <dbReference type="ChEBI" id="CHEBI:29999"/>
        <dbReference type="ChEBI" id="CHEBI:30616"/>
        <dbReference type="ChEBI" id="CHEBI:83421"/>
        <dbReference type="ChEBI" id="CHEBI:456216"/>
        <dbReference type="EC" id="2.7.11.1"/>
    </reaction>
</comment>
<dbReference type="EC" id="2.7.11.1" evidence="2"/>
<comment type="catalytic activity">
    <reaction evidence="13">
        <text>L-threonyl-[protein] + ATP = O-phospho-L-threonyl-[protein] + ADP + H(+)</text>
        <dbReference type="Rhea" id="RHEA:46608"/>
        <dbReference type="Rhea" id="RHEA-COMP:11060"/>
        <dbReference type="Rhea" id="RHEA-COMP:11605"/>
        <dbReference type="ChEBI" id="CHEBI:15378"/>
        <dbReference type="ChEBI" id="CHEBI:30013"/>
        <dbReference type="ChEBI" id="CHEBI:30616"/>
        <dbReference type="ChEBI" id="CHEBI:61977"/>
        <dbReference type="ChEBI" id="CHEBI:456216"/>
        <dbReference type="EC" id="2.7.11.1"/>
    </reaction>
</comment>
<evidence type="ECO:0000256" key="6">
    <source>
        <dbReference type="ARBA" id="ARBA00022679"/>
    </source>
</evidence>
<dbReference type="InterPro" id="IPR035965">
    <property type="entry name" value="PAS-like_dom_sf"/>
</dbReference>
<dbReference type="SUPFAM" id="SSF55785">
    <property type="entry name" value="PYP-like sensor domain (PAS domain)"/>
    <property type="match status" value="1"/>
</dbReference>
<dbReference type="GO" id="GO:0005524">
    <property type="term" value="F:ATP binding"/>
    <property type="evidence" value="ECO:0007669"/>
    <property type="project" value="UniProtKB-KW"/>
</dbReference>
<feature type="domain" description="PAS" evidence="17">
    <location>
        <begin position="118"/>
        <end position="189"/>
    </location>
</feature>
<dbReference type="Proteomes" id="UP001567538">
    <property type="component" value="Unassembled WGS sequence"/>
</dbReference>
<keyword evidence="10" id="KW-0157">Chromophore</keyword>
<reference evidence="18 19" key="1">
    <citation type="submission" date="2024-06" db="EMBL/GenBank/DDBJ databases">
        <title>A chromosome level genome sequence of Diviner's sage (Salvia divinorum).</title>
        <authorList>
            <person name="Ford S.A."/>
            <person name="Ro D.-K."/>
            <person name="Ness R.W."/>
            <person name="Phillips M.A."/>
        </authorList>
    </citation>
    <scope>NUCLEOTIDE SEQUENCE [LARGE SCALE GENOMIC DNA]</scope>
    <source>
        <strain evidence="18">SAF-2024a</strain>
        <tissue evidence="18">Leaf</tissue>
    </source>
</reference>
<keyword evidence="3" id="KW-0723">Serine/threonine-protein kinase</keyword>
<dbReference type="Gene3D" id="1.10.510.10">
    <property type="entry name" value="Transferase(Phosphotransferase) domain 1"/>
    <property type="match status" value="1"/>
</dbReference>
<dbReference type="SMART" id="SM00091">
    <property type="entry name" value="PAS"/>
    <property type="match status" value="1"/>
</dbReference>
<dbReference type="Pfam" id="PF07714">
    <property type="entry name" value="PK_Tyr_Ser-Thr"/>
    <property type="match status" value="1"/>
</dbReference>
<evidence type="ECO:0000313" key="19">
    <source>
        <dbReference type="Proteomes" id="UP001567538"/>
    </source>
</evidence>
<evidence type="ECO:0000256" key="15">
    <source>
        <dbReference type="SAM" id="MobiDB-lite"/>
    </source>
</evidence>
<evidence type="ECO:0000256" key="3">
    <source>
        <dbReference type="ARBA" id="ARBA00022527"/>
    </source>
</evidence>
<dbReference type="CDD" id="cd13999">
    <property type="entry name" value="STKc_MAP3K-like"/>
    <property type="match status" value="1"/>
</dbReference>
<dbReference type="InterPro" id="IPR000719">
    <property type="entry name" value="Prot_kinase_dom"/>
</dbReference>
<dbReference type="SUPFAM" id="SSF56112">
    <property type="entry name" value="Protein kinase-like (PK-like)"/>
    <property type="match status" value="1"/>
</dbReference>
<evidence type="ECO:0000256" key="10">
    <source>
        <dbReference type="ARBA" id="ARBA00022991"/>
    </source>
</evidence>
<keyword evidence="7" id="KW-0547">Nucleotide-binding</keyword>
<keyword evidence="11" id="KW-0472">Membrane</keyword>
<dbReference type="InterPro" id="IPR008271">
    <property type="entry name" value="Ser/Thr_kinase_AS"/>
</dbReference>
<evidence type="ECO:0000256" key="12">
    <source>
        <dbReference type="ARBA" id="ARBA00023170"/>
    </source>
</evidence>
<dbReference type="FunFam" id="1.10.510.10:FF:000476">
    <property type="entry name" value="PAS domain-containing protein tyrosine kinase family protein"/>
    <property type="match status" value="1"/>
</dbReference>
<dbReference type="GO" id="GO:0016020">
    <property type="term" value="C:membrane"/>
    <property type="evidence" value="ECO:0007669"/>
    <property type="project" value="UniProtKB-SubCell"/>
</dbReference>
<comment type="subcellular location">
    <subcellularLocation>
        <location evidence="1">Membrane</location>
    </subcellularLocation>
</comment>
<keyword evidence="12" id="KW-0675">Receptor</keyword>
<dbReference type="NCBIfam" id="TIGR00229">
    <property type="entry name" value="sensory_box"/>
    <property type="match status" value="1"/>
</dbReference>
<evidence type="ECO:0000256" key="8">
    <source>
        <dbReference type="ARBA" id="ARBA00022777"/>
    </source>
</evidence>
<evidence type="ECO:0000256" key="9">
    <source>
        <dbReference type="ARBA" id="ARBA00022840"/>
    </source>
</evidence>
<proteinExistence type="predicted"/>
<dbReference type="EMBL" id="JBEAFC010000008">
    <property type="protein sequence ID" value="KAL1545338.1"/>
    <property type="molecule type" value="Genomic_DNA"/>
</dbReference>
<evidence type="ECO:0000259" key="16">
    <source>
        <dbReference type="PROSITE" id="PS50011"/>
    </source>
</evidence>
<dbReference type="InterPro" id="IPR011009">
    <property type="entry name" value="Kinase-like_dom_sf"/>
</dbReference>
<dbReference type="FunFam" id="3.30.200.20:FF:000329">
    <property type="entry name" value="PAS domain-containing protein tyrosine kinase"/>
    <property type="match status" value="1"/>
</dbReference>
<dbReference type="InterPro" id="IPR001245">
    <property type="entry name" value="Ser-Thr/Tyr_kinase_cat_dom"/>
</dbReference>
<dbReference type="PROSITE" id="PS50011">
    <property type="entry name" value="PROTEIN_KINASE_DOM"/>
    <property type="match status" value="1"/>
</dbReference>
<evidence type="ECO:0000256" key="13">
    <source>
        <dbReference type="ARBA" id="ARBA00047899"/>
    </source>
</evidence>
<dbReference type="Pfam" id="PF00989">
    <property type="entry name" value="PAS"/>
    <property type="match status" value="1"/>
</dbReference>
<dbReference type="InterPro" id="IPR000014">
    <property type="entry name" value="PAS"/>
</dbReference>
<dbReference type="PROSITE" id="PS00108">
    <property type="entry name" value="PROTEIN_KINASE_ST"/>
    <property type="match status" value="1"/>
</dbReference>
<dbReference type="InterPro" id="IPR013767">
    <property type="entry name" value="PAS_fold"/>
</dbReference>